<dbReference type="PROSITE" id="PS01227">
    <property type="entry name" value="UPF0012"/>
    <property type="match status" value="1"/>
</dbReference>
<dbReference type="AlphaFoldDB" id="A0AAV3SC09"/>
<dbReference type="Proteomes" id="UP000830542">
    <property type="component" value="Chromosome"/>
</dbReference>
<reference evidence="3" key="3">
    <citation type="submission" date="2023-12" db="EMBL/GenBank/DDBJ databases">
        <authorList>
            <person name="Sun Q."/>
            <person name="Inoue M."/>
        </authorList>
    </citation>
    <scope>NUCLEOTIDE SEQUENCE</scope>
    <source>
        <strain evidence="3">JCM 12289</strain>
    </source>
</reference>
<dbReference type="InterPro" id="IPR036526">
    <property type="entry name" value="C-N_Hydrolase_sf"/>
</dbReference>
<dbReference type="EMBL" id="BAAADN010000002">
    <property type="protein sequence ID" value="GAA0450649.1"/>
    <property type="molecule type" value="Genomic_DNA"/>
</dbReference>
<dbReference type="PANTHER" id="PTHR23088">
    <property type="entry name" value="NITRILASE-RELATED"/>
    <property type="match status" value="1"/>
</dbReference>
<dbReference type="CDD" id="cd07583">
    <property type="entry name" value="nitrilase_5"/>
    <property type="match status" value="1"/>
</dbReference>
<dbReference type="PROSITE" id="PS50263">
    <property type="entry name" value="CN_HYDROLASE"/>
    <property type="match status" value="1"/>
</dbReference>
<dbReference type="InterPro" id="IPR003010">
    <property type="entry name" value="C-N_Hydrolase"/>
</dbReference>
<dbReference type="InterPro" id="IPR001110">
    <property type="entry name" value="UPF0012_CS"/>
</dbReference>
<keyword evidence="3" id="KW-0378">Hydrolase</keyword>
<dbReference type="EMBL" id="CP095005">
    <property type="protein sequence ID" value="UOO94462.1"/>
    <property type="molecule type" value="Genomic_DNA"/>
</dbReference>
<dbReference type="RefSeq" id="WP_244700297.1">
    <property type="nucleotide sequence ID" value="NZ_BAAADN010000002.1"/>
</dbReference>
<dbReference type="Pfam" id="PF00795">
    <property type="entry name" value="CN_hydrolase"/>
    <property type="match status" value="1"/>
</dbReference>
<proteinExistence type="predicted"/>
<accession>A0AAV3SC09</accession>
<name>A0AAV3SC09_HALDO</name>
<organism evidence="3 6">
    <name type="scientific">Halococcus dombrowskii</name>
    <dbReference type="NCBI Taxonomy" id="179637"/>
    <lineage>
        <taxon>Archaea</taxon>
        <taxon>Methanobacteriati</taxon>
        <taxon>Methanobacteriota</taxon>
        <taxon>Stenosarchaea group</taxon>
        <taxon>Halobacteria</taxon>
        <taxon>Halobacteriales</taxon>
        <taxon>Halococcaceae</taxon>
        <taxon>Halococcus</taxon>
    </lineage>
</organism>
<dbReference type="GO" id="GO:0016787">
    <property type="term" value="F:hydrolase activity"/>
    <property type="evidence" value="ECO:0007669"/>
    <property type="project" value="UniProtKB-KW"/>
</dbReference>
<sequence length="274" mass="29701">MRLACCQHDIEPGAIEANVERALAAIATAADDGADLVCLPEIFSVGYFAFDEYERAAESLAGPTLARIADAARTHDVGVLAGSIVEDLAASTRDGFETPSENGLANTSVFFDRDGERRAIYRKHHLFGYESREAELLVPGQSLGLTAFDGFTIGITTCYDLRFPELYREFVDAGATLILVPSAWPYPRVDHWKLLPRARAIENQLFVAACNGSGVFGETALCGRSAIYDPWGESSAQAGSGEHAADEPTIVTADIDPERVASVRDEFPALRDRR</sequence>
<evidence type="ECO:0000259" key="2">
    <source>
        <dbReference type="PROSITE" id="PS50263"/>
    </source>
</evidence>
<dbReference type="KEGG" id="hdo:MUK72_10850"/>
<evidence type="ECO:0000256" key="1">
    <source>
        <dbReference type="SAM" id="MobiDB-lite"/>
    </source>
</evidence>
<dbReference type="GeneID" id="71762352"/>
<evidence type="ECO:0000313" key="5">
    <source>
        <dbReference type="Proteomes" id="UP000830542"/>
    </source>
</evidence>
<feature type="region of interest" description="Disordered" evidence="1">
    <location>
        <begin position="234"/>
        <end position="257"/>
    </location>
</feature>
<evidence type="ECO:0000313" key="4">
    <source>
        <dbReference type="EMBL" id="UOO94462.1"/>
    </source>
</evidence>
<reference evidence="3" key="1">
    <citation type="journal article" date="2014" name="Int. J. Syst. Evol. Microbiol.">
        <title>Complete genome sequence of Corynebacterium casei LMG S-19264T (=DSM 44701T), isolated from a smear-ripened cheese.</title>
        <authorList>
            <consortium name="US DOE Joint Genome Institute (JGI-PGF)"/>
            <person name="Walter F."/>
            <person name="Albersmeier A."/>
            <person name="Kalinowski J."/>
            <person name="Ruckert C."/>
        </authorList>
    </citation>
    <scope>NUCLEOTIDE SEQUENCE</scope>
    <source>
        <strain evidence="3">JCM 12289</strain>
    </source>
</reference>
<protein>
    <submittedName>
        <fullName evidence="3">Carbon-nitrogen family hydrolase</fullName>
    </submittedName>
</protein>
<dbReference type="PANTHER" id="PTHR23088:SF27">
    <property type="entry name" value="DEAMINATED GLUTATHIONE AMIDASE"/>
    <property type="match status" value="1"/>
</dbReference>
<evidence type="ECO:0000313" key="6">
    <source>
        <dbReference type="Proteomes" id="UP001500962"/>
    </source>
</evidence>
<dbReference type="Gene3D" id="3.60.110.10">
    <property type="entry name" value="Carbon-nitrogen hydrolase"/>
    <property type="match status" value="1"/>
</dbReference>
<evidence type="ECO:0000313" key="3">
    <source>
        <dbReference type="EMBL" id="GAA0450649.1"/>
    </source>
</evidence>
<gene>
    <name evidence="3" type="ORF">GCM10008985_02820</name>
    <name evidence="4" type="ORF">MUK72_10850</name>
</gene>
<feature type="domain" description="CN hydrolase" evidence="2">
    <location>
        <begin position="1"/>
        <end position="257"/>
    </location>
</feature>
<dbReference type="Proteomes" id="UP001500962">
    <property type="component" value="Unassembled WGS sequence"/>
</dbReference>
<dbReference type="SUPFAM" id="SSF56317">
    <property type="entry name" value="Carbon-nitrogen hydrolase"/>
    <property type="match status" value="1"/>
</dbReference>
<keyword evidence="5" id="KW-1185">Reference proteome</keyword>
<reference evidence="4" key="2">
    <citation type="submission" date="2022-04" db="EMBL/GenBank/DDBJ databases">
        <title>Sequencing and genomic assembly of Halococcus dombrowskii.</title>
        <authorList>
            <person name="Lim S.W."/>
            <person name="MacLea K.S."/>
        </authorList>
    </citation>
    <scope>NUCLEOTIDE SEQUENCE</scope>
    <source>
        <strain evidence="4">H4</strain>
    </source>
</reference>